<feature type="region of interest" description="Disordered" evidence="1">
    <location>
        <begin position="1"/>
        <end position="100"/>
    </location>
</feature>
<gene>
    <name evidence="2" type="ORF">OHC33_000460</name>
</gene>
<sequence>MTIPRPRTPNPPAPSTTATGTTPKAPIAPQTTTTKSPTSPSSSTAISKTSTSSASTTSTAPTKSSTTPHHKPPTQRPFSRVNNFTRAEKAPRPNGNYSHVMRHGDTLHVCGCMGDDPETGDIREGVQAQTNQAIRNIQTCLKAAGSDLDKVISRRIYLVDLKYFNMVDSIWGRWIKDPYPVGTCVGVTGLRKEGALVEVEVVASV</sequence>
<feature type="compositionally biased region" description="Low complexity" evidence="1">
    <location>
        <begin position="15"/>
        <end position="67"/>
    </location>
</feature>
<dbReference type="CDD" id="cd00448">
    <property type="entry name" value="YjgF_YER057c_UK114_family"/>
    <property type="match status" value="1"/>
</dbReference>
<dbReference type="GO" id="GO:0019239">
    <property type="term" value="F:deaminase activity"/>
    <property type="evidence" value="ECO:0007669"/>
    <property type="project" value="TreeGrafter"/>
</dbReference>
<accession>A0AAN8ETR3</accession>
<dbReference type="Gene3D" id="3.30.1330.40">
    <property type="entry name" value="RutC-like"/>
    <property type="match status" value="1"/>
</dbReference>
<name>A0AAN8ETR3_9EURO</name>
<evidence type="ECO:0000256" key="1">
    <source>
        <dbReference type="SAM" id="MobiDB-lite"/>
    </source>
</evidence>
<dbReference type="GO" id="GO:0005829">
    <property type="term" value="C:cytosol"/>
    <property type="evidence" value="ECO:0007669"/>
    <property type="project" value="TreeGrafter"/>
</dbReference>
<keyword evidence="3" id="KW-1185">Reference proteome</keyword>
<dbReference type="Pfam" id="PF01042">
    <property type="entry name" value="Ribonuc_L-PSP"/>
    <property type="match status" value="1"/>
</dbReference>
<dbReference type="SUPFAM" id="SSF55298">
    <property type="entry name" value="YjgF-like"/>
    <property type="match status" value="1"/>
</dbReference>
<dbReference type="InterPro" id="IPR035959">
    <property type="entry name" value="RutC-like_sf"/>
</dbReference>
<proteinExistence type="predicted"/>
<feature type="compositionally biased region" description="Polar residues" evidence="1">
    <location>
        <begin position="76"/>
        <end position="85"/>
    </location>
</feature>
<dbReference type="AlphaFoldDB" id="A0AAN8ETR3"/>
<dbReference type="PANTHER" id="PTHR11803">
    <property type="entry name" value="2-IMINOBUTANOATE/2-IMINOPROPANOATE DEAMINASE RIDA"/>
    <property type="match status" value="1"/>
</dbReference>
<feature type="compositionally biased region" description="Pro residues" evidence="1">
    <location>
        <begin position="1"/>
        <end position="14"/>
    </location>
</feature>
<dbReference type="InterPro" id="IPR006175">
    <property type="entry name" value="YjgF/YER057c/UK114"/>
</dbReference>
<dbReference type="EMBL" id="JAKLMC020000001">
    <property type="protein sequence ID" value="KAK5958617.1"/>
    <property type="molecule type" value="Genomic_DNA"/>
</dbReference>
<dbReference type="Proteomes" id="UP001316803">
    <property type="component" value="Unassembled WGS sequence"/>
</dbReference>
<evidence type="ECO:0000313" key="3">
    <source>
        <dbReference type="Proteomes" id="UP001316803"/>
    </source>
</evidence>
<organism evidence="2 3">
    <name type="scientific">Knufia fluminis</name>
    <dbReference type="NCBI Taxonomy" id="191047"/>
    <lineage>
        <taxon>Eukaryota</taxon>
        <taxon>Fungi</taxon>
        <taxon>Dikarya</taxon>
        <taxon>Ascomycota</taxon>
        <taxon>Pezizomycotina</taxon>
        <taxon>Eurotiomycetes</taxon>
        <taxon>Chaetothyriomycetidae</taxon>
        <taxon>Chaetothyriales</taxon>
        <taxon>Trichomeriaceae</taxon>
        <taxon>Knufia</taxon>
    </lineage>
</organism>
<evidence type="ECO:0000313" key="2">
    <source>
        <dbReference type="EMBL" id="KAK5958617.1"/>
    </source>
</evidence>
<dbReference type="GO" id="GO:0005739">
    <property type="term" value="C:mitochondrion"/>
    <property type="evidence" value="ECO:0007669"/>
    <property type="project" value="TreeGrafter"/>
</dbReference>
<comment type="caution">
    <text evidence="2">The sequence shown here is derived from an EMBL/GenBank/DDBJ whole genome shotgun (WGS) entry which is preliminary data.</text>
</comment>
<dbReference type="PANTHER" id="PTHR11803:SF22">
    <property type="entry name" value="ENDORIBONUCLEASE FAMILY PROTEIN BRT1, PUTATIVE (AFU_ORTHOLOGUE AFUA_5G03780)-RELATED"/>
    <property type="match status" value="1"/>
</dbReference>
<reference evidence="2 3" key="1">
    <citation type="submission" date="2022-12" db="EMBL/GenBank/DDBJ databases">
        <title>Genomic features and morphological characterization of a novel Knufia sp. strain isolated from spacecraft assembly facility.</title>
        <authorList>
            <person name="Teixeira M."/>
            <person name="Chander A.M."/>
            <person name="Stajich J.E."/>
            <person name="Venkateswaran K."/>
        </authorList>
    </citation>
    <scope>NUCLEOTIDE SEQUENCE [LARGE SCALE GENOMIC DNA]</scope>
    <source>
        <strain evidence="2 3">FJI-L2-BK-P2</strain>
    </source>
</reference>
<protein>
    <submittedName>
        <fullName evidence="2">Uncharacterized protein</fullName>
    </submittedName>
</protein>